<protein>
    <submittedName>
        <fullName evidence="2">Trihelix transcription factor PTL-like</fullName>
    </submittedName>
</protein>
<feature type="non-terminal residue" evidence="2">
    <location>
        <position position="62"/>
    </location>
</feature>
<feature type="region of interest" description="Disordered" evidence="1">
    <location>
        <begin position="1"/>
        <end position="31"/>
    </location>
</feature>
<sequence>TTTTTTASASVSTPETTGCIGGDASTGRWPRQETLTLLEIRSRLDPKFKEANQKGPLWDEVS</sequence>
<evidence type="ECO:0000313" key="3">
    <source>
        <dbReference type="Proteomes" id="UP000265520"/>
    </source>
</evidence>
<dbReference type="Proteomes" id="UP000265520">
    <property type="component" value="Unassembled WGS sequence"/>
</dbReference>
<evidence type="ECO:0000256" key="1">
    <source>
        <dbReference type="SAM" id="MobiDB-lite"/>
    </source>
</evidence>
<accession>A0A392P3Q0</accession>
<comment type="caution">
    <text evidence="2">The sequence shown here is derived from an EMBL/GenBank/DDBJ whole genome shotgun (WGS) entry which is preliminary data.</text>
</comment>
<dbReference type="EMBL" id="LXQA010062517">
    <property type="protein sequence ID" value="MCI06638.1"/>
    <property type="molecule type" value="Genomic_DNA"/>
</dbReference>
<dbReference type="PANTHER" id="PTHR21654">
    <property type="entry name" value="FI21293P1"/>
    <property type="match status" value="1"/>
</dbReference>
<feature type="non-terminal residue" evidence="2">
    <location>
        <position position="1"/>
    </location>
</feature>
<feature type="compositionally biased region" description="Low complexity" evidence="1">
    <location>
        <begin position="1"/>
        <end position="17"/>
    </location>
</feature>
<dbReference type="Gene3D" id="1.10.10.60">
    <property type="entry name" value="Homeodomain-like"/>
    <property type="match status" value="1"/>
</dbReference>
<name>A0A392P3Q0_9FABA</name>
<dbReference type="EMBL" id="LXQA010080022">
    <property type="protein sequence ID" value="MCI11400.1"/>
    <property type="molecule type" value="Genomic_DNA"/>
</dbReference>
<evidence type="ECO:0000313" key="2">
    <source>
        <dbReference type="EMBL" id="MCI06638.1"/>
    </source>
</evidence>
<dbReference type="PANTHER" id="PTHR21654:SF60">
    <property type="entry name" value="TRIHELIX TRANSCRIPTION FACTOR PTL"/>
    <property type="match status" value="1"/>
</dbReference>
<organism evidence="2 3">
    <name type="scientific">Trifolium medium</name>
    <dbReference type="NCBI Taxonomy" id="97028"/>
    <lineage>
        <taxon>Eukaryota</taxon>
        <taxon>Viridiplantae</taxon>
        <taxon>Streptophyta</taxon>
        <taxon>Embryophyta</taxon>
        <taxon>Tracheophyta</taxon>
        <taxon>Spermatophyta</taxon>
        <taxon>Magnoliopsida</taxon>
        <taxon>eudicotyledons</taxon>
        <taxon>Gunneridae</taxon>
        <taxon>Pentapetalae</taxon>
        <taxon>rosids</taxon>
        <taxon>fabids</taxon>
        <taxon>Fabales</taxon>
        <taxon>Fabaceae</taxon>
        <taxon>Papilionoideae</taxon>
        <taxon>50 kb inversion clade</taxon>
        <taxon>NPAAA clade</taxon>
        <taxon>Hologalegina</taxon>
        <taxon>IRL clade</taxon>
        <taxon>Trifolieae</taxon>
        <taxon>Trifolium</taxon>
    </lineage>
</organism>
<proteinExistence type="predicted"/>
<reference evidence="2 3" key="1">
    <citation type="journal article" date="2018" name="Front. Plant Sci.">
        <title>Red Clover (Trifolium pratense) and Zigzag Clover (T. medium) - A Picture of Genomic Similarities and Differences.</title>
        <authorList>
            <person name="Dluhosova J."/>
            <person name="Istvanek J."/>
            <person name="Nedelnik J."/>
            <person name="Repkova J."/>
        </authorList>
    </citation>
    <scope>NUCLEOTIDE SEQUENCE [LARGE SCALE GENOMIC DNA]</scope>
    <source>
        <strain evidence="2">10/8</strain>
        <strain evidence="3">cv. 10/8</strain>
        <tissue evidence="2">Leaf</tissue>
    </source>
</reference>
<dbReference type="AlphaFoldDB" id="A0A392P3Q0"/>
<keyword evidence="3" id="KW-1185">Reference proteome</keyword>